<accession>C8NAX2</accession>
<organism evidence="2 3">
    <name type="scientific">Cardiobacterium hominis (strain ATCC 15826 / DSM 8339 / NCTC 10426 / 6573)</name>
    <dbReference type="NCBI Taxonomy" id="638300"/>
    <lineage>
        <taxon>Bacteria</taxon>
        <taxon>Pseudomonadati</taxon>
        <taxon>Pseudomonadota</taxon>
        <taxon>Gammaproteobacteria</taxon>
        <taxon>Cardiobacteriales</taxon>
        <taxon>Cardiobacteriaceae</taxon>
        <taxon>Cardiobacterium</taxon>
    </lineage>
</organism>
<dbReference type="GeneID" id="84790443"/>
<evidence type="ECO:0000256" key="1">
    <source>
        <dbReference type="SAM" id="MobiDB-lite"/>
    </source>
</evidence>
<evidence type="ECO:0000313" key="2">
    <source>
        <dbReference type="EMBL" id="EEV88209.1"/>
    </source>
</evidence>
<proteinExistence type="predicted"/>
<dbReference type="HOGENOM" id="CLU_036594_1_0_6"/>
<gene>
    <name evidence="2" type="ORF">HMPREF0198_1650</name>
</gene>
<comment type="caution">
    <text evidence="2">The sequence shown here is derived from an EMBL/GenBank/DDBJ whole genome shotgun (WGS) entry which is preliminary data.</text>
</comment>
<dbReference type="STRING" id="2718.CHUV0807_1599"/>
<dbReference type="EMBL" id="ACKY01000097">
    <property type="protein sequence ID" value="EEV88209.1"/>
    <property type="molecule type" value="Genomic_DNA"/>
</dbReference>
<reference evidence="2 3" key="1">
    <citation type="submission" date="2009-08" db="EMBL/GenBank/DDBJ databases">
        <authorList>
            <person name="Qin X."/>
            <person name="Bachman B."/>
            <person name="Battles P."/>
            <person name="Bell A."/>
            <person name="Bess C."/>
            <person name="Bickham C."/>
            <person name="Chaboub L."/>
            <person name="Chen D."/>
            <person name="Coyle M."/>
            <person name="Deiros D.R."/>
            <person name="Dinh H."/>
            <person name="Forbes L."/>
            <person name="Fowler G."/>
            <person name="Francisco L."/>
            <person name="Fu Q."/>
            <person name="Gubbala S."/>
            <person name="Hale W."/>
            <person name="Han Y."/>
            <person name="Hemphill L."/>
            <person name="Highlander S.K."/>
            <person name="Hirani K."/>
            <person name="Hogues M."/>
            <person name="Jackson L."/>
            <person name="Jakkamsetti A."/>
            <person name="Javaid M."/>
            <person name="Jiang H."/>
            <person name="Korchina V."/>
            <person name="Kovar C."/>
            <person name="Lara F."/>
            <person name="Lee S."/>
            <person name="Mata R."/>
            <person name="Mathew T."/>
            <person name="Moen C."/>
            <person name="Morales K."/>
            <person name="Munidasa M."/>
            <person name="Nazareth L."/>
            <person name="Ngo R."/>
            <person name="Nguyen L."/>
            <person name="Okwuonu G."/>
            <person name="Ongeri F."/>
            <person name="Patil S."/>
            <person name="Petrosino J."/>
            <person name="Pham C."/>
            <person name="Pham P."/>
            <person name="Pu L.-L."/>
            <person name="Puazo M."/>
            <person name="Raj R."/>
            <person name="Reid J."/>
            <person name="Rouhana J."/>
            <person name="Saada N."/>
            <person name="Shang Y."/>
            <person name="Simmons D."/>
            <person name="Thornton R."/>
            <person name="Warren J."/>
            <person name="Weissenberger G."/>
            <person name="Zhang J."/>
            <person name="Zhang L."/>
            <person name="Zhou C."/>
            <person name="Zhu D."/>
            <person name="Muzny D."/>
            <person name="Worley K."/>
            <person name="Gibbs R."/>
        </authorList>
    </citation>
    <scope>NUCLEOTIDE SEQUENCE [LARGE SCALE GENOMIC DNA]</scope>
    <source>
        <strain evidence="3">ATCC 15826 / DSM 8339 / NCTC 10426 / 6573</strain>
    </source>
</reference>
<evidence type="ECO:0000313" key="3">
    <source>
        <dbReference type="Proteomes" id="UP000004870"/>
    </source>
</evidence>
<evidence type="ECO:0008006" key="4">
    <source>
        <dbReference type="Google" id="ProtNLM"/>
    </source>
</evidence>
<name>C8NAX2_CARH6</name>
<dbReference type="RefSeq" id="WP_004141465.1">
    <property type="nucleotide sequence ID" value="NZ_GG694027.1"/>
</dbReference>
<sequence length="482" mass="52468">MTTPNSKTLARPTAASQEVAVERNLTEIEQLDTLLTQRLGGDLNGYRDLLTDTTVSGVWAQRQTALTKLERQVLPHDPDNAADVEAAEFVAAQLQRLNFDAVLKAMHWGVFYGMAVGEVMWGIEDGKVVLDNVLVRDRGKFKYDLARQLIYTGNGADEVMPPRKFWTFSAGGDTTDNPYGLGLAHFLYWPVLFKKSNVKFWLVGNEKAATSVPHGQYDPRSPTADADKQQLLAALTAIKNAAATVTPLGATIELLKGEAGTTDYAKLCEYMDEAIALVVLGQVMTSQAVGGQYKAEIQDEVKDDIVKADADLLCASFNETIAVWLTEWNFPNARPPKLWLRTEETKDLQKLADTYAKIAALGYRPTQAQLEQDFGGAWEAMPAASALPEAADGEAHDFAESAPADTPDDMGSRLARDIAPHGEAWLAQISAELASSETLLQFRERLDELAGALPLDAYADIFARATTAAHLAGRHEAKGEGA</sequence>
<dbReference type="Proteomes" id="UP000004870">
    <property type="component" value="Unassembled WGS sequence"/>
</dbReference>
<keyword evidence="3" id="KW-1185">Reference proteome</keyword>
<feature type="region of interest" description="Disordered" evidence="1">
    <location>
        <begin position="390"/>
        <end position="409"/>
    </location>
</feature>
<dbReference type="Pfam" id="PF06074">
    <property type="entry name" value="Portal_Mu"/>
    <property type="match status" value="1"/>
</dbReference>
<protein>
    <recommendedName>
        <fullName evidence="4">Mu-like prophage FluMu protein gp29</fullName>
    </recommendedName>
</protein>
<dbReference type="InterPro" id="IPR009279">
    <property type="entry name" value="Portal_Mu"/>
</dbReference>
<dbReference type="OrthoDB" id="9802690at2"/>
<dbReference type="AlphaFoldDB" id="C8NAX2"/>